<comment type="caution">
    <text evidence="1">The sequence shown here is derived from an EMBL/GenBank/DDBJ whole genome shotgun (WGS) entry which is preliminary data.</text>
</comment>
<reference evidence="1" key="1">
    <citation type="submission" date="2019-04" db="EMBL/GenBank/DDBJ databases">
        <title>Microbes associate with the intestines of laboratory mice.</title>
        <authorList>
            <person name="Navarre W."/>
            <person name="Wong E."/>
            <person name="Huang K."/>
            <person name="Tropini C."/>
            <person name="Ng K."/>
            <person name="Yu B."/>
        </authorList>
    </citation>
    <scope>NUCLEOTIDE SEQUENCE</scope>
    <source>
        <strain evidence="1">NM04_E33</strain>
    </source>
</reference>
<keyword evidence="2" id="KW-1185">Reference proteome</keyword>
<dbReference type="Proteomes" id="UP000306319">
    <property type="component" value="Unassembled WGS sequence"/>
</dbReference>
<proteinExistence type="predicted"/>
<sequence>MGKIKKSALIGMLFAAIVGVSVCWGVSYFIDHINGNTKAQIEARKRANEAADKTTEELNKAAQWYNDELNKCK</sequence>
<name>A0AC61RGN4_9BACT</name>
<gene>
    <name evidence="1" type="ORF">E5331_08095</name>
</gene>
<dbReference type="EMBL" id="SRYB01000009">
    <property type="protein sequence ID" value="TGY79016.1"/>
    <property type="molecule type" value="Genomic_DNA"/>
</dbReference>
<organism evidence="1 2">
    <name type="scientific">Lepagella muris</name>
    <dbReference type="NCBI Taxonomy" id="3032870"/>
    <lineage>
        <taxon>Bacteria</taxon>
        <taxon>Pseudomonadati</taxon>
        <taxon>Bacteroidota</taxon>
        <taxon>Bacteroidia</taxon>
        <taxon>Bacteroidales</taxon>
        <taxon>Muribaculaceae</taxon>
        <taxon>Lepagella</taxon>
    </lineage>
</organism>
<protein>
    <submittedName>
        <fullName evidence="1">Uncharacterized protein</fullName>
    </submittedName>
</protein>
<evidence type="ECO:0000313" key="2">
    <source>
        <dbReference type="Proteomes" id="UP000306319"/>
    </source>
</evidence>
<evidence type="ECO:0000313" key="1">
    <source>
        <dbReference type="EMBL" id="TGY79016.1"/>
    </source>
</evidence>
<accession>A0AC61RGN4</accession>